<protein>
    <submittedName>
        <fullName evidence="1">Aldose 1-epimerase</fullName>
    </submittedName>
</protein>
<dbReference type="RefSeq" id="WP_026417487.1">
    <property type="nucleotide sequence ID" value="NZ_AUBJ02000001.1"/>
</dbReference>
<keyword evidence="2" id="KW-1185">Reference proteome</keyword>
<gene>
    <name evidence="1" type="ORF">G443_002788</name>
</gene>
<proteinExistence type="predicted"/>
<evidence type="ECO:0000313" key="1">
    <source>
        <dbReference type="EMBL" id="MCP2332518.1"/>
    </source>
</evidence>
<dbReference type="PANTHER" id="PTHR10091">
    <property type="entry name" value="ALDOSE-1-EPIMERASE"/>
    <property type="match status" value="1"/>
</dbReference>
<sequence length="303" mass="32488">MSIRPVTGTQFEIAHGSSRCVLTEVGAAIRVFEVDGRPLVETYPEDVLPPYGSGTQLVPWANRVADGRWVLDGEPQQLALTEPRRNNAIHGLTRTVSWEVRERTASSILFATTVNPQPGWPVALAATLAYALSDDGLTVTYGVENLGDRPTPFGVGAHPFPRAGHARTEDCVIRLAAETRLPVDDRLLPTGSPVPVAGTDHDFRVPRPLGATRLDTAFGGCRPGSDGLVHHQVLAQDGTGVDIWAEPVFGWVQVFTPDDYPGRGLAVAIEPVTSPPDALNSGTDLLTVAPGERWTGSWGMRPV</sequence>
<comment type="caution">
    <text evidence="1">The sequence shown here is derived from an EMBL/GenBank/DDBJ whole genome shotgun (WGS) entry which is preliminary data.</text>
</comment>
<organism evidence="1 2">
    <name type="scientific">Actinoalloteichus caeruleus DSM 43889</name>
    <dbReference type="NCBI Taxonomy" id="1120930"/>
    <lineage>
        <taxon>Bacteria</taxon>
        <taxon>Bacillati</taxon>
        <taxon>Actinomycetota</taxon>
        <taxon>Actinomycetes</taxon>
        <taxon>Pseudonocardiales</taxon>
        <taxon>Pseudonocardiaceae</taxon>
        <taxon>Actinoalloteichus</taxon>
        <taxon>Actinoalloteichus cyanogriseus</taxon>
    </lineage>
</organism>
<dbReference type="InterPro" id="IPR014718">
    <property type="entry name" value="GH-type_carb-bd"/>
</dbReference>
<dbReference type="SUPFAM" id="SSF74650">
    <property type="entry name" value="Galactose mutarotase-like"/>
    <property type="match status" value="1"/>
</dbReference>
<dbReference type="EMBL" id="AUBJ02000001">
    <property type="protein sequence ID" value="MCP2332518.1"/>
    <property type="molecule type" value="Genomic_DNA"/>
</dbReference>
<dbReference type="InterPro" id="IPR008183">
    <property type="entry name" value="Aldose_1/G6P_1-epimerase"/>
</dbReference>
<dbReference type="Gene3D" id="2.70.98.10">
    <property type="match status" value="1"/>
</dbReference>
<dbReference type="CDD" id="cd09022">
    <property type="entry name" value="Aldose_epim_Ec_YihR"/>
    <property type="match status" value="1"/>
</dbReference>
<dbReference type="PANTHER" id="PTHR10091:SF0">
    <property type="entry name" value="GALACTOSE MUTAROTASE"/>
    <property type="match status" value="1"/>
</dbReference>
<dbReference type="InterPro" id="IPR011013">
    <property type="entry name" value="Gal_mutarotase_sf_dom"/>
</dbReference>
<dbReference type="Pfam" id="PF01263">
    <property type="entry name" value="Aldose_epim"/>
    <property type="match status" value="1"/>
</dbReference>
<reference evidence="1 2" key="1">
    <citation type="submission" date="2022-06" db="EMBL/GenBank/DDBJ databases">
        <title>Genomic Encyclopedia of Type Strains, Phase I: the one thousand microbial genomes (KMG-I) project.</title>
        <authorList>
            <person name="Kyrpides N."/>
        </authorList>
    </citation>
    <scope>NUCLEOTIDE SEQUENCE [LARGE SCALE GENOMIC DNA]</scope>
    <source>
        <strain evidence="1 2">DSM 43889</strain>
    </source>
</reference>
<dbReference type="InterPro" id="IPR037480">
    <property type="entry name" value="YihR-like"/>
</dbReference>
<dbReference type="Proteomes" id="UP000791080">
    <property type="component" value="Unassembled WGS sequence"/>
</dbReference>
<name>A0ABT1JK23_ACTCY</name>
<accession>A0ABT1JK23</accession>
<evidence type="ECO:0000313" key="2">
    <source>
        <dbReference type="Proteomes" id="UP000791080"/>
    </source>
</evidence>